<evidence type="ECO:0000313" key="2">
    <source>
        <dbReference type="EMBL" id="CAF2931391.1"/>
    </source>
</evidence>
<feature type="compositionally biased region" description="Basic and acidic residues" evidence="1">
    <location>
        <begin position="53"/>
        <end position="65"/>
    </location>
</feature>
<organism evidence="2 3">
    <name type="scientific">Lepeophtheirus salmonis</name>
    <name type="common">Salmon louse</name>
    <name type="synonym">Caligus salmonis</name>
    <dbReference type="NCBI Taxonomy" id="72036"/>
    <lineage>
        <taxon>Eukaryota</taxon>
        <taxon>Metazoa</taxon>
        <taxon>Ecdysozoa</taxon>
        <taxon>Arthropoda</taxon>
        <taxon>Crustacea</taxon>
        <taxon>Multicrustacea</taxon>
        <taxon>Hexanauplia</taxon>
        <taxon>Copepoda</taxon>
        <taxon>Siphonostomatoida</taxon>
        <taxon>Caligidae</taxon>
        <taxon>Lepeophtheirus</taxon>
    </lineage>
</organism>
<gene>
    <name evidence="2" type="ORF">LSAA_8698</name>
</gene>
<dbReference type="AlphaFoldDB" id="A0A7R8H819"/>
<feature type="region of interest" description="Disordered" evidence="1">
    <location>
        <begin position="45"/>
        <end position="65"/>
    </location>
</feature>
<reference evidence="2" key="1">
    <citation type="submission" date="2021-02" db="EMBL/GenBank/DDBJ databases">
        <authorList>
            <person name="Bekaert M."/>
        </authorList>
    </citation>
    <scope>NUCLEOTIDE SEQUENCE</scope>
    <source>
        <strain evidence="2">IoA-00</strain>
    </source>
</reference>
<dbReference type="Proteomes" id="UP000675881">
    <property type="component" value="Chromosome 4"/>
</dbReference>
<accession>A0A7R8H819</accession>
<protein>
    <submittedName>
        <fullName evidence="2">(salmon louse) hypothetical protein</fullName>
    </submittedName>
</protein>
<dbReference type="OrthoDB" id="5779735at2759"/>
<evidence type="ECO:0000313" key="3">
    <source>
        <dbReference type="Proteomes" id="UP000675881"/>
    </source>
</evidence>
<keyword evidence="3" id="KW-1185">Reference proteome</keyword>
<name>A0A7R8H819_LEPSM</name>
<evidence type="ECO:0000256" key="1">
    <source>
        <dbReference type="SAM" id="MobiDB-lite"/>
    </source>
</evidence>
<sequence>MRTIDFNLDYIQFILVHSNTIVSLQRQISTNEIMENCITRSWKKNRRNASPDGKTDIEQERKDEYNNSIVNEDVRKTAEDEVLFYDTRTCSPSDEMYDDHIFSESSSPKRPPSNPIRNIEEIDDDDTEISLEGGTVHAPTTAVVGETDGDNLFGQQVASIMRQIGSEADKSLARIQILQILHGIQFPSNLA</sequence>
<dbReference type="EMBL" id="HG994583">
    <property type="protein sequence ID" value="CAF2931391.1"/>
    <property type="molecule type" value="Genomic_DNA"/>
</dbReference>
<proteinExistence type="predicted"/>